<dbReference type="PANTHER" id="PTHR37038">
    <property type="entry name" value="TRANSCRIPTIONAL REGULATOR-RELATED"/>
    <property type="match status" value="1"/>
</dbReference>
<dbReference type="SUPFAM" id="SSF47413">
    <property type="entry name" value="lambda repressor-like DNA-binding domains"/>
    <property type="match status" value="1"/>
</dbReference>
<organism evidence="1 2">
    <name type="scientific">Listeria floridensis FSL S10-1187</name>
    <dbReference type="NCBI Taxonomy" id="1265817"/>
    <lineage>
        <taxon>Bacteria</taxon>
        <taxon>Bacillati</taxon>
        <taxon>Bacillota</taxon>
        <taxon>Bacilli</taxon>
        <taxon>Bacillales</taxon>
        <taxon>Listeriaceae</taxon>
        <taxon>Listeria</taxon>
    </lineage>
</organism>
<protein>
    <submittedName>
        <fullName evidence="1">Transcription regulator</fullName>
    </submittedName>
</protein>
<evidence type="ECO:0000313" key="1">
    <source>
        <dbReference type="EMBL" id="EUJ26932.1"/>
    </source>
</evidence>
<dbReference type="Proteomes" id="UP000019249">
    <property type="component" value="Unassembled WGS sequence"/>
</dbReference>
<dbReference type="EMBL" id="AODF01000034">
    <property type="protein sequence ID" value="EUJ26932.1"/>
    <property type="molecule type" value="Genomic_DNA"/>
</dbReference>
<proteinExistence type="predicted"/>
<dbReference type="InterPro" id="IPR010982">
    <property type="entry name" value="Lambda_DNA-bd_dom_sf"/>
</dbReference>
<name>A0ABP3AWE0_9LIST</name>
<accession>A0ABP3AWE0</accession>
<evidence type="ECO:0000313" key="2">
    <source>
        <dbReference type="Proteomes" id="UP000019249"/>
    </source>
</evidence>
<keyword evidence="2" id="KW-1185">Reference proteome</keyword>
<sequence length="136" mass="16469">MKKTGETLRKLRNMANETVEEFYKGVISPQYAYHVERDEKEITQQRLVQILQRRDISYHEFEFIKKEYQSSEFDQVVQHVFKLKSTLNIKKMERLESYLEKQAKNESGQVYRRLQQVLHAHLVYAETQDEKKKKGR</sequence>
<dbReference type="InterPro" id="IPR053163">
    <property type="entry name" value="HTH-type_regulator_Rgg"/>
</dbReference>
<dbReference type="RefSeq" id="WP_036098242.1">
    <property type="nucleotide sequence ID" value="NZ_AODF01000034.1"/>
</dbReference>
<dbReference type="Gene3D" id="1.10.260.40">
    <property type="entry name" value="lambda repressor-like DNA-binding domains"/>
    <property type="match status" value="1"/>
</dbReference>
<gene>
    <name evidence="1" type="ORF">MFLO_13710</name>
</gene>
<reference evidence="1 2" key="1">
    <citation type="journal article" date="2014" name="Int. J. Syst. Evol. Microbiol.">
        <title>Listeria floridensis sp. nov., Listeria aquatica sp. nov., Listeria cornellensis sp. nov., Listeria riparia sp. nov. and Listeria grandensis sp. nov., from agricultural and natural environments.</title>
        <authorList>
            <person name="den Bakker H.C."/>
            <person name="Warchocki S."/>
            <person name="Wright E.M."/>
            <person name="Allred A.F."/>
            <person name="Ahlstrom C."/>
            <person name="Manuel C.S."/>
            <person name="Stasiewicz M.J."/>
            <person name="Burrell A."/>
            <person name="Roof S."/>
            <person name="Strawn L."/>
            <person name="Fortes E.D."/>
            <person name="Nightingale K.K."/>
            <person name="Kephart D."/>
            <person name="Wiedmann M."/>
        </authorList>
    </citation>
    <scope>NUCLEOTIDE SEQUENCE [LARGE SCALE GENOMIC DNA]</scope>
    <source>
        <strain evidence="1 2">FSL S10-1187</strain>
    </source>
</reference>
<comment type="caution">
    <text evidence="1">The sequence shown here is derived from an EMBL/GenBank/DDBJ whole genome shotgun (WGS) entry which is preliminary data.</text>
</comment>